<sequence>MKHASIVVRADWDEEAGVWVASSNDIDGLAIEAHTFEALKAKVAAAITDLFELNGFSSSLPEIPIHIMAGQIVRIPNPTC</sequence>
<organism evidence="2 3">
    <name type="scientific">Rhizobium leguminosarum</name>
    <dbReference type="NCBI Taxonomy" id="384"/>
    <lineage>
        <taxon>Bacteria</taxon>
        <taxon>Pseudomonadati</taxon>
        <taxon>Pseudomonadota</taxon>
        <taxon>Alphaproteobacteria</taxon>
        <taxon>Hyphomicrobiales</taxon>
        <taxon>Rhizobiaceae</taxon>
        <taxon>Rhizobium/Agrobacterium group</taxon>
        <taxon>Rhizobium</taxon>
    </lineage>
</organism>
<dbReference type="AlphaFoldDB" id="A0A4Q1U9T5"/>
<gene>
    <name evidence="2" type="ORF">B5P46_07630</name>
</gene>
<dbReference type="Gene3D" id="3.30.2390.10">
    <property type="entry name" value="TTHA1013-like"/>
    <property type="match status" value="1"/>
</dbReference>
<evidence type="ECO:0000313" key="3">
    <source>
        <dbReference type="Proteomes" id="UP000290767"/>
    </source>
</evidence>
<comment type="caution">
    <text evidence="2">The sequence shown here is derived from an EMBL/GenBank/DDBJ whole genome shotgun (WGS) entry which is preliminary data.</text>
</comment>
<dbReference type="InterPro" id="IPR015066">
    <property type="entry name" value="DUF1902"/>
</dbReference>
<feature type="domain" description="DUF1902" evidence="1">
    <location>
        <begin position="6"/>
        <end position="69"/>
    </location>
</feature>
<dbReference type="Proteomes" id="UP000290767">
    <property type="component" value="Unassembled WGS sequence"/>
</dbReference>
<accession>A0A4Q1U9T5</accession>
<name>A0A4Q1U9T5_RHILE</name>
<dbReference type="InterPro" id="IPR035069">
    <property type="entry name" value="TTHA1013/TTHA0281-like"/>
</dbReference>
<dbReference type="SUPFAM" id="SSF143100">
    <property type="entry name" value="TTHA1013/TTHA0281-like"/>
    <property type="match status" value="1"/>
</dbReference>
<evidence type="ECO:0000259" key="1">
    <source>
        <dbReference type="Pfam" id="PF08972"/>
    </source>
</evidence>
<evidence type="ECO:0000313" key="2">
    <source>
        <dbReference type="EMBL" id="RXT28639.1"/>
    </source>
</evidence>
<dbReference type="RefSeq" id="WP_129418163.1">
    <property type="nucleotide sequence ID" value="NZ_MZMU01000003.1"/>
</dbReference>
<protein>
    <recommendedName>
        <fullName evidence="1">DUF1902 domain-containing protein</fullName>
    </recommendedName>
</protein>
<dbReference type="Pfam" id="PF08972">
    <property type="entry name" value="DUF1902"/>
    <property type="match status" value="1"/>
</dbReference>
<dbReference type="EMBL" id="MZMU01000003">
    <property type="protein sequence ID" value="RXT28639.1"/>
    <property type="molecule type" value="Genomic_DNA"/>
</dbReference>
<reference evidence="2 3" key="1">
    <citation type="submission" date="2017-03" db="EMBL/GenBank/DDBJ databases">
        <authorList>
            <person name="Safronova V.I."/>
            <person name="Sazanova A.L."/>
            <person name="Chirak E.R."/>
        </authorList>
    </citation>
    <scope>NUCLEOTIDE SEQUENCE [LARGE SCALE GENOMIC DNA]</scope>
    <source>
        <strain evidence="2 3">Tri-43</strain>
    </source>
</reference>
<proteinExistence type="predicted"/>